<dbReference type="InterPro" id="IPR036236">
    <property type="entry name" value="Znf_C2H2_sf"/>
</dbReference>
<feature type="binding site" evidence="8">
    <location>
        <position position="10"/>
    </location>
    <ligand>
        <name>Zn(2+)</name>
        <dbReference type="ChEBI" id="CHEBI:29105"/>
    </ligand>
</feature>
<evidence type="ECO:0000256" key="9">
    <source>
        <dbReference type="SAM" id="MobiDB-lite"/>
    </source>
</evidence>
<dbReference type="GO" id="GO:0010468">
    <property type="term" value="P:regulation of gene expression"/>
    <property type="evidence" value="ECO:0007669"/>
    <property type="project" value="TreeGrafter"/>
</dbReference>
<dbReference type="Gene3D" id="3.30.160.60">
    <property type="entry name" value="Classic Zinc Finger"/>
    <property type="match status" value="3"/>
</dbReference>
<evidence type="ECO:0000259" key="11">
    <source>
        <dbReference type="PROSITE" id="PS51915"/>
    </source>
</evidence>
<evidence type="ECO:0000256" key="5">
    <source>
        <dbReference type="ARBA" id="ARBA00022833"/>
    </source>
</evidence>
<dbReference type="GO" id="GO:0008270">
    <property type="term" value="F:zinc ion binding"/>
    <property type="evidence" value="ECO:0007669"/>
    <property type="project" value="UniProtKB-UniRule"/>
</dbReference>
<feature type="domain" description="C2H2-type" evidence="10">
    <location>
        <begin position="147"/>
        <end position="175"/>
    </location>
</feature>
<evidence type="ECO:0000256" key="4">
    <source>
        <dbReference type="ARBA" id="ARBA00022771"/>
    </source>
</evidence>
<dbReference type="PROSITE" id="PS51915">
    <property type="entry name" value="ZAD"/>
    <property type="match status" value="1"/>
</dbReference>
<keyword evidence="5 8" id="KW-0862">Zinc</keyword>
<dbReference type="PANTHER" id="PTHR16515:SF66">
    <property type="entry name" value="C2H2-TYPE DOMAIN-CONTAINING PROTEIN"/>
    <property type="match status" value="1"/>
</dbReference>
<dbReference type="Pfam" id="PF00096">
    <property type="entry name" value="zf-C2H2"/>
    <property type="match status" value="2"/>
</dbReference>
<feature type="binding site" evidence="8">
    <location>
        <position position="63"/>
    </location>
    <ligand>
        <name>Zn(2+)</name>
        <dbReference type="ChEBI" id="CHEBI:29105"/>
    </ligand>
</feature>
<dbReference type="PROSITE" id="PS00028">
    <property type="entry name" value="ZINC_FINGER_C2H2_1"/>
    <property type="match status" value="3"/>
</dbReference>
<dbReference type="EMBL" id="UFQT01000127">
    <property type="protein sequence ID" value="SSX20555.1"/>
    <property type="molecule type" value="Genomic_DNA"/>
</dbReference>
<gene>
    <name evidence="12" type="primary">CSON001758</name>
</gene>
<feature type="domain" description="C2H2-type" evidence="10">
    <location>
        <begin position="257"/>
        <end position="285"/>
    </location>
</feature>
<dbReference type="GO" id="GO:0005634">
    <property type="term" value="C:nucleus"/>
    <property type="evidence" value="ECO:0007669"/>
    <property type="project" value="UniProtKB-SubCell"/>
</dbReference>
<evidence type="ECO:0000256" key="6">
    <source>
        <dbReference type="ARBA" id="ARBA00023242"/>
    </source>
</evidence>
<sequence>MDIKNCDDLCRICLEEMSDNSNYLINLNEYVNETENISYLNAFEKVTGFSIQDTEPQNICFKCSRKLNSAYDLIKVAENTQEILGGIYPKIEVTEIKVEIDPELKMNVDEDPEESEEKNDNINSDSDSNPQSDTENVQVKKKVDKSKKCYFCQKTFKRPSSLLKHMNAFHSKERNKSCEFCSKKFFFDTQLEKHVKYCKSRPKTLEECNEKSEYLRRYLKNYRQRIVCPVCGILATKEHWKIHEKPPEDEIVLAKQYICDLCGLTLGTRPGMEKHMKYSHLNHKAKCKFCVASFKNPSALSRHYRKFHSDITQEYRCRYCDFSTKGEHEIRRHRTIHTGVKIFKCEPRAYESDLNPIERK</sequence>
<feature type="region of interest" description="Disordered" evidence="9">
    <location>
        <begin position="104"/>
        <end position="140"/>
    </location>
</feature>
<keyword evidence="3" id="KW-0677">Repeat</keyword>
<dbReference type="SUPFAM" id="SSF57716">
    <property type="entry name" value="Glucocorticoid receptor-like (DNA-binding domain)"/>
    <property type="match status" value="1"/>
</dbReference>
<feature type="domain" description="C2H2-type" evidence="10">
    <location>
        <begin position="315"/>
        <end position="342"/>
    </location>
</feature>
<reference evidence="12" key="1">
    <citation type="submission" date="2018-07" db="EMBL/GenBank/DDBJ databases">
        <authorList>
            <person name="Quirk P.G."/>
            <person name="Krulwich T.A."/>
        </authorList>
    </citation>
    <scope>NUCLEOTIDE SEQUENCE</scope>
</reference>
<dbReference type="PROSITE" id="PS50157">
    <property type="entry name" value="ZINC_FINGER_C2H2_2"/>
    <property type="match status" value="4"/>
</dbReference>
<dbReference type="SMART" id="SM00868">
    <property type="entry name" value="zf-AD"/>
    <property type="match status" value="1"/>
</dbReference>
<comment type="subcellular location">
    <subcellularLocation>
        <location evidence="1">Nucleus</location>
    </subcellularLocation>
</comment>
<dbReference type="InterPro" id="IPR013087">
    <property type="entry name" value="Znf_C2H2_type"/>
</dbReference>
<feature type="binding site" evidence="8">
    <location>
        <position position="13"/>
    </location>
    <ligand>
        <name>Zn(2+)</name>
        <dbReference type="ChEBI" id="CHEBI:29105"/>
    </ligand>
</feature>
<proteinExistence type="predicted"/>
<dbReference type="InterPro" id="IPR012934">
    <property type="entry name" value="Znf_AD"/>
</dbReference>
<keyword evidence="4 7" id="KW-0863">Zinc-finger</keyword>
<feature type="binding site" evidence="8">
    <location>
        <position position="60"/>
    </location>
    <ligand>
        <name>Zn(2+)</name>
        <dbReference type="ChEBI" id="CHEBI:29105"/>
    </ligand>
</feature>
<dbReference type="Pfam" id="PF07776">
    <property type="entry name" value="zf-AD"/>
    <property type="match status" value="1"/>
</dbReference>
<protein>
    <submittedName>
        <fullName evidence="12">CSON001758 protein</fullName>
    </submittedName>
</protein>
<name>A0A336LRW5_CULSO</name>
<feature type="domain" description="ZAD" evidence="11">
    <location>
        <begin position="8"/>
        <end position="87"/>
    </location>
</feature>
<dbReference type="SMART" id="SM00355">
    <property type="entry name" value="ZnF_C2H2"/>
    <property type="match status" value="6"/>
</dbReference>
<organism evidence="12">
    <name type="scientific">Culicoides sonorensis</name>
    <name type="common">Biting midge</name>
    <dbReference type="NCBI Taxonomy" id="179676"/>
    <lineage>
        <taxon>Eukaryota</taxon>
        <taxon>Metazoa</taxon>
        <taxon>Ecdysozoa</taxon>
        <taxon>Arthropoda</taxon>
        <taxon>Hexapoda</taxon>
        <taxon>Insecta</taxon>
        <taxon>Pterygota</taxon>
        <taxon>Neoptera</taxon>
        <taxon>Endopterygota</taxon>
        <taxon>Diptera</taxon>
        <taxon>Nematocera</taxon>
        <taxon>Chironomoidea</taxon>
        <taxon>Ceratopogonidae</taxon>
        <taxon>Ceratopogoninae</taxon>
        <taxon>Culicoides</taxon>
        <taxon>Monoculicoides</taxon>
    </lineage>
</organism>
<evidence type="ECO:0000256" key="7">
    <source>
        <dbReference type="PROSITE-ProRule" id="PRU00042"/>
    </source>
</evidence>
<keyword evidence="6" id="KW-0539">Nucleus</keyword>
<evidence type="ECO:0000256" key="1">
    <source>
        <dbReference type="ARBA" id="ARBA00004123"/>
    </source>
</evidence>
<feature type="domain" description="C2H2-type" evidence="10">
    <location>
        <begin position="285"/>
        <end position="313"/>
    </location>
</feature>
<evidence type="ECO:0000259" key="10">
    <source>
        <dbReference type="PROSITE" id="PS50157"/>
    </source>
</evidence>
<feature type="compositionally biased region" description="Low complexity" evidence="9">
    <location>
        <begin position="121"/>
        <end position="133"/>
    </location>
</feature>
<dbReference type="SUPFAM" id="SSF57667">
    <property type="entry name" value="beta-beta-alpha zinc fingers"/>
    <property type="match status" value="3"/>
</dbReference>
<evidence type="ECO:0000256" key="3">
    <source>
        <dbReference type="ARBA" id="ARBA00022737"/>
    </source>
</evidence>
<dbReference type="InterPro" id="IPR050331">
    <property type="entry name" value="Zinc_finger"/>
</dbReference>
<keyword evidence="2 8" id="KW-0479">Metal-binding</keyword>
<dbReference type="VEuPathDB" id="VectorBase:CSON001758"/>
<evidence type="ECO:0000256" key="8">
    <source>
        <dbReference type="PROSITE-ProRule" id="PRU01263"/>
    </source>
</evidence>
<evidence type="ECO:0000256" key="2">
    <source>
        <dbReference type="ARBA" id="ARBA00022723"/>
    </source>
</evidence>
<evidence type="ECO:0000313" key="12">
    <source>
        <dbReference type="EMBL" id="SSX20555.1"/>
    </source>
</evidence>
<dbReference type="PANTHER" id="PTHR16515">
    <property type="entry name" value="PR DOMAIN ZINC FINGER PROTEIN"/>
    <property type="match status" value="1"/>
</dbReference>
<accession>A0A336LRW5</accession>
<dbReference type="AlphaFoldDB" id="A0A336LRW5"/>
<dbReference type="Gene3D" id="3.40.1800.20">
    <property type="match status" value="1"/>
</dbReference>